<evidence type="ECO:0000313" key="3">
    <source>
        <dbReference type="Proteomes" id="UP000515977"/>
    </source>
</evidence>
<dbReference type="KEGG" id="tbv:H9L17_03855"/>
<dbReference type="RefSeq" id="WP_187571043.1">
    <property type="nucleotide sequence ID" value="NZ_CP060711.1"/>
</dbReference>
<dbReference type="PROSITE" id="PS51819">
    <property type="entry name" value="VOC"/>
    <property type="match status" value="1"/>
</dbReference>
<organism evidence="2 3">
    <name type="scientific">Thermomonas brevis</name>
    <dbReference type="NCBI Taxonomy" id="215691"/>
    <lineage>
        <taxon>Bacteria</taxon>
        <taxon>Pseudomonadati</taxon>
        <taxon>Pseudomonadota</taxon>
        <taxon>Gammaproteobacteria</taxon>
        <taxon>Lysobacterales</taxon>
        <taxon>Lysobacteraceae</taxon>
        <taxon>Thermomonas</taxon>
    </lineage>
</organism>
<dbReference type="AlphaFoldDB" id="A0A7G9QVC1"/>
<name>A0A7G9QVC1_9GAMM</name>
<dbReference type="Pfam" id="PF00903">
    <property type="entry name" value="Glyoxalase"/>
    <property type="match status" value="1"/>
</dbReference>
<dbReference type="InterPro" id="IPR052164">
    <property type="entry name" value="Anthracycline_SecMetBiosynth"/>
</dbReference>
<dbReference type="EMBL" id="CP060711">
    <property type="protein sequence ID" value="QNN47296.1"/>
    <property type="molecule type" value="Genomic_DNA"/>
</dbReference>
<keyword evidence="3" id="KW-1185">Reference proteome</keyword>
<dbReference type="PANTHER" id="PTHR33993:SF14">
    <property type="entry name" value="GB|AAF24581.1"/>
    <property type="match status" value="1"/>
</dbReference>
<dbReference type="InterPro" id="IPR004360">
    <property type="entry name" value="Glyas_Fos-R_dOase_dom"/>
</dbReference>
<feature type="domain" description="VOC" evidence="1">
    <location>
        <begin position="5"/>
        <end position="123"/>
    </location>
</feature>
<dbReference type="SUPFAM" id="SSF54593">
    <property type="entry name" value="Glyoxalase/Bleomycin resistance protein/Dihydroxybiphenyl dioxygenase"/>
    <property type="match status" value="1"/>
</dbReference>
<accession>A0A7G9QVC1</accession>
<protein>
    <submittedName>
        <fullName evidence="2">VOC family protein</fullName>
    </submittedName>
</protein>
<sequence length="127" mass="13953">MTRPAFTQLAPVLRVADLGRALAYYRDALGFEVEFVHAAFYAGLHRDGCRLHLKLAAPTPRDQRAFEAEQHIDVCIGTGDADALLACLLANGADIALPLREMPYGREFHVRDPDGHVLGFVQPREGA</sequence>
<evidence type="ECO:0000259" key="1">
    <source>
        <dbReference type="PROSITE" id="PS51819"/>
    </source>
</evidence>
<dbReference type="Proteomes" id="UP000515977">
    <property type="component" value="Chromosome"/>
</dbReference>
<evidence type="ECO:0000313" key="2">
    <source>
        <dbReference type="EMBL" id="QNN47296.1"/>
    </source>
</evidence>
<reference evidence="2 3" key="1">
    <citation type="submission" date="2020-08" db="EMBL/GenBank/DDBJ databases">
        <title>Genome sequence of Thermomonas brevis KACC 16975T.</title>
        <authorList>
            <person name="Hyun D.-W."/>
            <person name="Bae J.-W."/>
        </authorList>
    </citation>
    <scope>NUCLEOTIDE SEQUENCE [LARGE SCALE GENOMIC DNA]</scope>
    <source>
        <strain evidence="2 3">KACC 16975</strain>
    </source>
</reference>
<proteinExistence type="predicted"/>
<dbReference type="InterPro" id="IPR037523">
    <property type="entry name" value="VOC_core"/>
</dbReference>
<gene>
    <name evidence="2" type="ORF">H9L17_03855</name>
</gene>
<dbReference type="Gene3D" id="3.10.180.10">
    <property type="entry name" value="2,3-Dihydroxybiphenyl 1,2-Dioxygenase, domain 1"/>
    <property type="match status" value="1"/>
</dbReference>
<dbReference type="InterPro" id="IPR029068">
    <property type="entry name" value="Glyas_Bleomycin-R_OHBP_Dase"/>
</dbReference>
<dbReference type="PANTHER" id="PTHR33993">
    <property type="entry name" value="GLYOXALASE-RELATED"/>
    <property type="match status" value="1"/>
</dbReference>